<dbReference type="RefSeq" id="WP_129078057.1">
    <property type="nucleotide sequence ID" value="NZ_QOUX01000032.1"/>
</dbReference>
<dbReference type="Pfam" id="PF12389">
    <property type="entry name" value="Peptidase_M73"/>
    <property type="match status" value="2"/>
</dbReference>
<proteinExistence type="predicted"/>
<feature type="region of interest" description="Disordered" evidence="1">
    <location>
        <begin position="243"/>
        <end position="286"/>
    </location>
</feature>
<dbReference type="AlphaFoldDB" id="A0A4Q0VTX5"/>
<gene>
    <name evidence="3" type="ORF">DS745_09785</name>
</gene>
<evidence type="ECO:0000256" key="2">
    <source>
        <dbReference type="SAM" id="SignalP"/>
    </source>
</evidence>
<dbReference type="InterPro" id="IPR022121">
    <property type="entry name" value="Peptidase_M73_camelysin"/>
</dbReference>
<evidence type="ECO:0000313" key="4">
    <source>
        <dbReference type="Proteomes" id="UP000290649"/>
    </source>
</evidence>
<keyword evidence="4" id="KW-1185">Reference proteome</keyword>
<keyword evidence="3" id="KW-0167">Capsid protein</keyword>
<accession>A0A4Q0VTX5</accession>
<evidence type="ECO:0000256" key="1">
    <source>
        <dbReference type="SAM" id="MobiDB-lite"/>
    </source>
</evidence>
<name>A0A4Q0VTX5_9BACI</name>
<feature type="chain" id="PRO_5020945183" evidence="2">
    <location>
        <begin position="28"/>
        <end position="286"/>
    </location>
</feature>
<feature type="compositionally biased region" description="Polar residues" evidence="1">
    <location>
        <begin position="250"/>
        <end position="274"/>
    </location>
</feature>
<reference evidence="3 4" key="1">
    <citation type="journal article" date="2019" name="Int. J. Syst. Evol. Microbiol.">
        <title>Anaerobacillus alkaliphilus sp. nov., a novel alkaliphilic and moderately halophilic bacterium.</title>
        <authorList>
            <person name="Borsodi A.K."/>
            <person name="Aszalos J.M."/>
            <person name="Bihari P."/>
            <person name="Nagy I."/>
            <person name="Schumann P."/>
            <person name="Sproer C."/>
            <person name="Kovacs A.L."/>
            <person name="Boka K."/>
            <person name="Dobosy P."/>
            <person name="Ovari M."/>
            <person name="Szili-Kovacs T."/>
            <person name="Toth E."/>
        </authorList>
    </citation>
    <scope>NUCLEOTIDE SEQUENCE [LARGE SCALE GENOMIC DNA]</scope>
    <source>
        <strain evidence="3 4">B16-10</strain>
    </source>
</reference>
<feature type="signal peptide" evidence="2">
    <location>
        <begin position="1"/>
        <end position="27"/>
    </location>
</feature>
<dbReference type="EMBL" id="QOUX01000032">
    <property type="protein sequence ID" value="RXJ01758.1"/>
    <property type="molecule type" value="Genomic_DNA"/>
</dbReference>
<dbReference type="InterPro" id="IPR023833">
    <property type="entry name" value="Signal_pept_SipW-depend-type"/>
</dbReference>
<keyword evidence="3" id="KW-0946">Virion</keyword>
<evidence type="ECO:0000313" key="3">
    <source>
        <dbReference type="EMBL" id="RXJ01758.1"/>
    </source>
</evidence>
<dbReference type="OrthoDB" id="2660939at2"/>
<comment type="caution">
    <text evidence="3">The sequence shown here is derived from an EMBL/GenBank/DDBJ whole genome shotgun (WGS) entry which is preliminary data.</text>
</comment>
<keyword evidence="2" id="KW-0732">Signal</keyword>
<organism evidence="3 4">
    <name type="scientific">Anaerobacillus alkaliphilus</name>
    <dbReference type="NCBI Taxonomy" id="1548597"/>
    <lineage>
        <taxon>Bacteria</taxon>
        <taxon>Bacillati</taxon>
        <taxon>Bacillota</taxon>
        <taxon>Bacilli</taxon>
        <taxon>Bacillales</taxon>
        <taxon>Bacillaceae</taxon>
        <taxon>Anaerobacillus</taxon>
    </lineage>
</organism>
<dbReference type="Proteomes" id="UP000290649">
    <property type="component" value="Unassembled WGS sequence"/>
</dbReference>
<protein>
    <submittedName>
        <fullName evidence="3">Spore coat protein</fullName>
    </submittedName>
</protein>
<dbReference type="NCBIfam" id="TIGR04088">
    <property type="entry name" value="cognate_SipW"/>
    <property type="match status" value="1"/>
</dbReference>
<sequence length="286" mass="31044">MSIKRKISMGAMSALLGMSLVGGGTWAAFNDTATINNHFAAGTLDLVVGKSHNKPISFDLGNMKPGDNVQRIFELRNAGTLAIKEVLLDVDFDNFVDDLTAVNGGENTAVEFLSQFKVNFLAVDTESPRWEPRGKVVLDGKTLTLADLVAGPSAYGTKVDPRYLSNGVINLVPLVVATDGDQTRRGLPVNPTDIDNVFIEIEFINNTEDRNADGTFVQNKFQGDSIDFFFNLEATQWDGVHVDSNHRNGDINNGVQGSADGNSMPNQRTIQRNAEGTLAHDEEVTD</sequence>